<feature type="region of interest" description="Disordered" evidence="1">
    <location>
        <begin position="1"/>
        <end position="93"/>
    </location>
</feature>
<comment type="caution">
    <text evidence="2">The sequence shown here is derived from an EMBL/GenBank/DDBJ whole genome shotgun (WGS) entry which is preliminary data.</text>
</comment>
<protein>
    <submittedName>
        <fullName evidence="2">Uncharacterized protein</fullName>
    </submittedName>
</protein>
<feature type="non-terminal residue" evidence="2">
    <location>
        <position position="225"/>
    </location>
</feature>
<dbReference type="AlphaFoldDB" id="A0A9W8CW28"/>
<dbReference type="OrthoDB" id="4310724at2759"/>
<feature type="compositionally biased region" description="Basic residues" evidence="1">
    <location>
        <begin position="148"/>
        <end position="158"/>
    </location>
</feature>
<dbReference type="EMBL" id="JANBOI010000663">
    <property type="protein sequence ID" value="KAJ1729168.1"/>
    <property type="molecule type" value="Genomic_DNA"/>
</dbReference>
<evidence type="ECO:0000256" key="1">
    <source>
        <dbReference type="SAM" id="MobiDB-lite"/>
    </source>
</evidence>
<sequence length="225" mass="23630">MAGAPAVPAPKGTNTAVAKKRRRGAAKTVPADAEESWANTVLNPPPIPASESRPAPKKADSGRARKKRKTPGATKADHAAQTEAADEDSDIGGVADWNWADVTMPTYISLGDDDIGGVMSLQEIDGVDCVWEDDETTGGRVLKFCKGKASKRPRKRGKTAAPERAAPVATATADSDGEMADLDDGVNWDDFVLVDDFSEEKAKRGKLVSIGTLLRSAEAEADGGD</sequence>
<feature type="compositionally biased region" description="Low complexity" evidence="1">
    <location>
        <begin position="159"/>
        <end position="173"/>
    </location>
</feature>
<organism evidence="2 3">
    <name type="scientific">Coemansia biformis</name>
    <dbReference type="NCBI Taxonomy" id="1286918"/>
    <lineage>
        <taxon>Eukaryota</taxon>
        <taxon>Fungi</taxon>
        <taxon>Fungi incertae sedis</taxon>
        <taxon>Zoopagomycota</taxon>
        <taxon>Kickxellomycotina</taxon>
        <taxon>Kickxellomycetes</taxon>
        <taxon>Kickxellales</taxon>
        <taxon>Kickxellaceae</taxon>
        <taxon>Coemansia</taxon>
    </lineage>
</organism>
<keyword evidence="3" id="KW-1185">Reference proteome</keyword>
<feature type="region of interest" description="Disordered" evidence="1">
    <location>
        <begin position="148"/>
        <end position="181"/>
    </location>
</feature>
<name>A0A9W8CW28_9FUNG</name>
<evidence type="ECO:0000313" key="3">
    <source>
        <dbReference type="Proteomes" id="UP001143981"/>
    </source>
</evidence>
<reference evidence="2" key="1">
    <citation type="submission" date="2022-07" db="EMBL/GenBank/DDBJ databases">
        <title>Phylogenomic reconstructions and comparative analyses of Kickxellomycotina fungi.</title>
        <authorList>
            <person name="Reynolds N.K."/>
            <person name="Stajich J.E."/>
            <person name="Barry K."/>
            <person name="Grigoriev I.V."/>
            <person name="Crous P."/>
            <person name="Smith M.E."/>
        </authorList>
    </citation>
    <scope>NUCLEOTIDE SEQUENCE</scope>
    <source>
        <strain evidence="2">BCRC 34381</strain>
    </source>
</reference>
<evidence type="ECO:0000313" key="2">
    <source>
        <dbReference type="EMBL" id="KAJ1729168.1"/>
    </source>
</evidence>
<dbReference type="Proteomes" id="UP001143981">
    <property type="component" value="Unassembled WGS sequence"/>
</dbReference>
<accession>A0A9W8CW28</accession>
<gene>
    <name evidence="2" type="ORF">LPJ61_003658</name>
</gene>
<proteinExistence type="predicted"/>